<gene>
    <name evidence="4" type="ORF">UW25_C0012G0004</name>
</gene>
<sequence length="303" mass="33193">MELNFLFKMRNSEYSYGVKSKYFIFIFSVVAYFCASTAVFAQTASLAFFPSQVIQGDPIMIQVEGKTASEIKKITFDGKKLGVFTYQGKPTALYGVDLNKKTGVYEVVAEFSDGSATSSAVTVGERKKIEAPLSIPAKLGGDTPASQTKLVSTLADENKNLASAHTGTKAFWKTVFSPPLKELFVTDEYGYSRKTGVYTIAHKGADYRAEEGTPVTAMNRGVVRIAKTYRNYGKTVVVDHGLGLMTFYMHLSKIHVNVGELVLPGQIIGKSGQTGYAEMPHLHLTVRIGGVSIDPVKFMELFR</sequence>
<keyword evidence="2" id="KW-1133">Transmembrane helix</keyword>
<accession>A0A837I8M9</accession>
<dbReference type="AlphaFoldDB" id="A0A837I8M9"/>
<dbReference type="InterPro" id="IPR016047">
    <property type="entry name" value="M23ase_b-sheet_dom"/>
</dbReference>
<evidence type="ECO:0000256" key="1">
    <source>
        <dbReference type="ARBA" id="ARBA00022729"/>
    </source>
</evidence>
<dbReference type="Gene3D" id="2.70.70.10">
    <property type="entry name" value="Glucose Permease (Domain IIA)"/>
    <property type="match status" value="1"/>
</dbReference>
<name>A0A837I8M9_9BACT</name>
<dbReference type="PANTHER" id="PTHR21666">
    <property type="entry name" value="PEPTIDASE-RELATED"/>
    <property type="match status" value="1"/>
</dbReference>
<keyword evidence="2" id="KW-0472">Membrane</keyword>
<evidence type="ECO:0000256" key="2">
    <source>
        <dbReference type="SAM" id="Phobius"/>
    </source>
</evidence>
<dbReference type="InterPro" id="IPR011055">
    <property type="entry name" value="Dup_hybrid_motif"/>
</dbReference>
<evidence type="ECO:0000259" key="3">
    <source>
        <dbReference type="Pfam" id="PF01551"/>
    </source>
</evidence>
<keyword evidence="1" id="KW-0732">Signal</keyword>
<evidence type="ECO:0000313" key="4">
    <source>
        <dbReference type="EMBL" id="KKT36167.1"/>
    </source>
</evidence>
<dbReference type="GO" id="GO:0004222">
    <property type="term" value="F:metalloendopeptidase activity"/>
    <property type="evidence" value="ECO:0007669"/>
    <property type="project" value="TreeGrafter"/>
</dbReference>
<protein>
    <submittedName>
        <fullName evidence="4">M23/M37 family peptidase</fullName>
    </submittedName>
</protein>
<dbReference type="SUPFAM" id="SSF51261">
    <property type="entry name" value="Duplicated hybrid motif"/>
    <property type="match status" value="1"/>
</dbReference>
<keyword evidence="2" id="KW-0812">Transmembrane</keyword>
<proteinExistence type="predicted"/>
<dbReference type="Proteomes" id="UP000033815">
    <property type="component" value="Unassembled WGS sequence"/>
</dbReference>
<dbReference type="Pfam" id="PF01551">
    <property type="entry name" value="Peptidase_M23"/>
    <property type="match status" value="1"/>
</dbReference>
<organism evidence="4 5">
    <name type="scientific">Candidatus Nomurabacteria bacterium GW2011_GWB1_44_12</name>
    <dbReference type="NCBI Taxonomy" id="1618748"/>
    <lineage>
        <taxon>Bacteria</taxon>
        <taxon>Candidatus Nomuraibacteriota</taxon>
    </lineage>
</organism>
<feature type="domain" description="M23ase beta-sheet core" evidence="3">
    <location>
        <begin position="202"/>
        <end position="295"/>
    </location>
</feature>
<dbReference type="EMBL" id="LCHP01000012">
    <property type="protein sequence ID" value="KKT36167.1"/>
    <property type="molecule type" value="Genomic_DNA"/>
</dbReference>
<dbReference type="InterPro" id="IPR050570">
    <property type="entry name" value="Cell_wall_metabolism_enzyme"/>
</dbReference>
<reference evidence="4 5" key="1">
    <citation type="journal article" date="2015" name="Nature">
        <title>rRNA introns, odd ribosomes, and small enigmatic genomes across a large radiation of phyla.</title>
        <authorList>
            <person name="Brown C.T."/>
            <person name="Hug L.A."/>
            <person name="Thomas B.C."/>
            <person name="Sharon I."/>
            <person name="Castelle C.J."/>
            <person name="Singh A."/>
            <person name="Wilkins M.J."/>
            <person name="Williams K.H."/>
            <person name="Banfield J.F."/>
        </authorList>
    </citation>
    <scope>NUCLEOTIDE SEQUENCE [LARGE SCALE GENOMIC DNA]</scope>
</reference>
<dbReference type="PANTHER" id="PTHR21666:SF289">
    <property type="entry name" value="L-ALA--D-GLU ENDOPEPTIDASE"/>
    <property type="match status" value="1"/>
</dbReference>
<feature type="transmembrane region" description="Helical" evidence="2">
    <location>
        <begin position="21"/>
        <end position="41"/>
    </location>
</feature>
<evidence type="ECO:0000313" key="5">
    <source>
        <dbReference type="Proteomes" id="UP000033815"/>
    </source>
</evidence>
<dbReference type="CDD" id="cd12797">
    <property type="entry name" value="M23_peptidase"/>
    <property type="match status" value="1"/>
</dbReference>
<comment type="caution">
    <text evidence="4">The sequence shown here is derived from an EMBL/GenBank/DDBJ whole genome shotgun (WGS) entry which is preliminary data.</text>
</comment>